<dbReference type="Proteomes" id="UP001497623">
    <property type="component" value="Unassembled WGS sequence"/>
</dbReference>
<proteinExistence type="predicted"/>
<feature type="non-terminal residue" evidence="2">
    <location>
        <position position="139"/>
    </location>
</feature>
<dbReference type="InterPro" id="IPR016187">
    <property type="entry name" value="CTDL_fold"/>
</dbReference>
<keyword evidence="3" id="KW-1185">Reference proteome</keyword>
<evidence type="ECO:0000313" key="2">
    <source>
        <dbReference type="EMBL" id="CAL4163573.1"/>
    </source>
</evidence>
<dbReference type="CDD" id="cd00037">
    <property type="entry name" value="CLECT"/>
    <property type="match status" value="1"/>
</dbReference>
<evidence type="ECO:0000259" key="1">
    <source>
        <dbReference type="PROSITE" id="PS50041"/>
    </source>
</evidence>
<feature type="domain" description="C-type lectin" evidence="1">
    <location>
        <begin position="15"/>
        <end position="137"/>
    </location>
</feature>
<reference evidence="2 3" key="1">
    <citation type="submission" date="2024-05" db="EMBL/GenBank/DDBJ databases">
        <authorList>
            <person name="Wallberg A."/>
        </authorList>
    </citation>
    <scope>NUCLEOTIDE SEQUENCE [LARGE SCALE GENOMIC DNA]</scope>
</reference>
<dbReference type="InterPro" id="IPR001304">
    <property type="entry name" value="C-type_lectin-like"/>
</dbReference>
<dbReference type="AlphaFoldDB" id="A0AAV2S7V9"/>
<evidence type="ECO:0000313" key="3">
    <source>
        <dbReference type="Proteomes" id="UP001497623"/>
    </source>
</evidence>
<protein>
    <recommendedName>
        <fullName evidence="1">C-type lectin domain-containing protein</fullName>
    </recommendedName>
</protein>
<dbReference type="PROSITE" id="PS50041">
    <property type="entry name" value="C_TYPE_LECTIN_2"/>
    <property type="match status" value="1"/>
</dbReference>
<accession>A0AAV2S7V9</accession>
<feature type="non-terminal residue" evidence="2">
    <location>
        <position position="1"/>
    </location>
</feature>
<dbReference type="Gene3D" id="3.10.100.10">
    <property type="entry name" value="Mannose-Binding Protein A, subunit A"/>
    <property type="match status" value="1"/>
</dbReference>
<dbReference type="Pfam" id="PF00059">
    <property type="entry name" value="Lectin_C"/>
    <property type="match status" value="1"/>
</dbReference>
<gene>
    <name evidence="2" type="ORF">MNOR_LOCUS32996</name>
</gene>
<sequence>VCKKETEQDITFIEMGKEIFYLSKNPLAWKEAKEYCENKGMVLAEPLDVLGLKKAITDNDHADYHSWLAGRGNGVAMVWDSSGDESFPHNHAFWEIEDGIRHPHDITTDSCLDMRPKNKDGPLASQDCDHTKYAICECF</sequence>
<comment type="caution">
    <text evidence="2">The sequence shown here is derived from an EMBL/GenBank/DDBJ whole genome shotgun (WGS) entry which is preliminary data.</text>
</comment>
<organism evidence="2 3">
    <name type="scientific">Meganyctiphanes norvegica</name>
    <name type="common">Northern krill</name>
    <name type="synonym">Thysanopoda norvegica</name>
    <dbReference type="NCBI Taxonomy" id="48144"/>
    <lineage>
        <taxon>Eukaryota</taxon>
        <taxon>Metazoa</taxon>
        <taxon>Ecdysozoa</taxon>
        <taxon>Arthropoda</taxon>
        <taxon>Crustacea</taxon>
        <taxon>Multicrustacea</taxon>
        <taxon>Malacostraca</taxon>
        <taxon>Eumalacostraca</taxon>
        <taxon>Eucarida</taxon>
        <taxon>Euphausiacea</taxon>
        <taxon>Euphausiidae</taxon>
        <taxon>Meganyctiphanes</taxon>
    </lineage>
</organism>
<dbReference type="SUPFAM" id="SSF56436">
    <property type="entry name" value="C-type lectin-like"/>
    <property type="match status" value="1"/>
</dbReference>
<dbReference type="EMBL" id="CAXKWB010046263">
    <property type="protein sequence ID" value="CAL4163573.1"/>
    <property type="molecule type" value="Genomic_DNA"/>
</dbReference>
<name>A0AAV2S7V9_MEGNR</name>
<dbReference type="InterPro" id="IPR016186">
    <property type="entry name" value="C-type_lectin-like/link_sf"/>
</dbReference>